<gene>
    <name evidence="2" type="ORF">GALL_350250</name>
</gene>
<organism evidence="2">
    <name type="scientific">mine drainage metagenome</name>
    <dbReference type="NCBI Taxonomy" id="410659"/>
    <lineage>
        <taxon>unclassified sequences</taxon>
        <taxon>metagenomes</taxon>
        <taxon>ecological metagenomes</taxon>
    </lineage>
</organism>
<reference evidence="2" key="1">
    <citation type="submission" date="2016-10" db="EMBL/GenBank/DDBJ databases">
        <title>Sequence of Gallionella enrichment culture.</title>
        <authorList>
            <person name="Poehlein A."/>
            <person name="Muehling M."/>
            <person name="Daniel R."/>
        </authorList>
    </citation>
    <scope>NUCLEOTIDE SEQUENCE</scope>
</reference>
<feature type="region of interest" description="Disordered" evidence="1">
    <location>
        <begin position="132"/>
        <end position="167"/>
    </location>
</feature>
<feature type="compositionally biased region" description="Polar residues" evidence="1">
    <location>
        <begin position="158"/>
        <end position="167"/>
    </location>
</feature>
<comment type="caution">
    <text evidence="2">The sequence shown here is derived from an EMBL/GenBank/DDBJ whole genome shotgun (WGS) entry which is preliminary data.</text>
</comment>
<accession>A0A1J5QIT4</accession>
<sequence>MKMSPYFADLLPIYVAEIEDLATDSGGGDVLHARLREKRAQVPDLLLMIDSNPEMLAVVFHKSISVKSRPAIVRILSSEPDEFPSWDSVAGSVQFASWATGLVEQIQAAPGGEQFLLTTVALEYLHGLHEISEQEAEEIDSDDDDESEDLAEAGDQWLSEQGFDSQN</sequence>
<dbReference type="EMBL" id="MLJW01000727">
    <property type="protein sequence ID" value="OIQ83178.1"/>
    <property type="molecule type" value="Genomic_DNA"/>
</dbReference>
<dbReference type="AlphaFoldDB" id="A0A1J5QIT4"/>
<feature type="compositionally biased region" description="Acidic residues" evidence="1">
    <location>
        <begin position="133"/>
        <end position="152"/>
    </location>
</feature>
<proteinExistence type="predicted"/>
<evidence type="ECO:0000256" key="1">
    <source>
        <dbReference type="SAM" id="MobiDB-lite"/>
    </source>
</evidence>
<evidence type="ECO:0000313" key="2">
    <source>
        <dbReference type="EMBL" id="OIQ83178.1"/>
    </source>
</evidence>
<protein>
    <submittedName>
        <fullName evidence="2">Uncharacterized protein</fullName>
    </submittedName>
</protein>
<name>A0A1J5QIT4_9ZZZZ</name>